<dbReference type="Pfam" id="PF01554">
    <property type="entry name" value="MatE"/>
    <property type="match status" value="2"/>
</dbReference>
<keyword evidence="3" id="KW-1003">Cell membrane</keyword>
<feature type="transmembrane region" description="Helical" evidence="7">
    <location>
        <begin position="236"/>
        <end position="255"/>
    </location>
</feature>
<accession>A0ABV1FQD4</accession>
<feature type="transmembrane region" description="Helical" evidence="7">
    <location>
        <begin position="418"/>
        <end position="439"/>
    </location>
</feature>
<dbReference type="NCBIfam" id="TIGR00797">
    <property type="entry name" value="matE"/>
    <property type="match status" value="1"/>
</dbReference>
<feature type="transmembrane region" description="Helical" evidence="7">
    <location>
        <begin position="136"/>
        <end position="156"/>
    </location>
</feature>
<keyword evidence="2" id="KW-0813">Transport</keyword>
<feature type="transmembrane region" description="Helical" evidence="7">
    <location>
        <begin position="386"/>
        <end position="412"/>
    </location>
</feature>
<organism evidence="8 9">
    <name type="scientific">Hallella faecis</name>
    <dbReference type="NCBI Taxonomy" id="2841596"/>
    <lineage>
        <taxon>Bacteria</taxon>
        <taxon>Pseudomonadati</taxon>
        <taxon>Bacteroidota</taxon>
        <taxon>Bacteroidia</taxon>
        <taxon>Bacteroidales</taxon>
        <taxon>Prevotellaceae</taxon>
        <taxon>Hallella</taxon>
    </lineage>
</organism>
<comment type="caution">
    <text evidence="8">The sequence shown here is derived from an EMBL/GenBank/DDBJ whole genome shotgun (WGS) entry which is preliminary data.</text>
</comment>
<dbReference type="PANTHER" id="PTHR43549">
    <property type="entry name" value="MULTIDRUG RESISTANCE PROTEIN YPNP-RELATED"/>
    <property type="match status" value="1"/>
</dbReference>
<feature type="transmembrane region" description="Helical" evidence="7">
    <location>
        <begin position="50"/>
        <end position="79"/>
    </location>
</feature>
<gene>
    <name evidence="8" type="ORF">AAAT34_05565</name>
</gene>
<feature type="transmembrane region" description="Helical" evidence="7">
    <location>
        <begin position="267"/>
        <end position="294"/>
    </location>
</feature>
<dbReference type="PANTHER" id="PTHR43549:SF3">
    <property type="entry name" value="MULTIDRUG RESISTANCE PROTEIN YPNP-RELATED"/>
    <property type="match status" value="1"/>
</dbReference>
<dbReference type="InterPro" id="IPR048279">
    <property type="entry name" value="MdtK-like"/>
</dbReference>
<feature type="transmembrane region" description="Helical" evidence="7">
    <location>
        <begin position="194"/>
        <end position="216"/>
    </location>
</feature>
<evidence type="ECO:0000256" key="7">
    <source>
        <dbReference type="SAM" id="Phobius"/>
    </source>
</evidence>
<evidence type="ECO:0000256" key="3">
    <source>
        <dbReference type="ARBA" id="ARBA00022475"/>
    </source>
</evidence>
<comment type="subcellular location">
    <subcellularLocation>
        <location evidence="1">Cell membrane</location>
        <topology evidence="1">Multi-pass membrane protein</topology>
    </subcellularLocation>
</comment>
<keyword evidence="5 7" id="KW-1133">Transmembrane helix</keyword>
<feature type="transmembrane region" description="Helical" evidence="7">
    <location>
        <begin position="100"/>
        <end position="124"/>
    </location>
</feature>
<evidence type="ECO:0000256" key="5">
    <source>
        <dbReference type="ARBA" id="ARBA00022989"/>
    </source>
</evidence>
<feature type="transmembrane region" description="Helical" evidence="7">
    <location>
        <begin position="357"/>
        <end position="374"/>
    </location>
</feature>
<dbReference type="InterPro" id="IPR052031">
    <property type="entry name" value="Membrane_Transporter-Flippase"/>
</dbReference>
<dbReference type="PIRSF" id="PIRSF006603">
    <property type="entry name" value="DinF"/>
    <property type="match status" value="1"/>
</dbReference>
<protein>
    <submittedName>
        <fullName evidence="8">MATE family efflux transporter</fullName>
    </submittedName>
</protein>
<evidence type="ECO:0000256" key="4">
    <source>
        <dbReference type="ARBA" id="ARBA00022692"/>
    </source>
</evidence>
<proteinExistence type="predicted"/>
<evidence type="ECO:0000256" key="2">
    <source>
        <dbReference type="ARBA" id="ARBA00022448"/>
    </source>
</evidence>
<dbReference type="RefSeq" id="WP_215759607.1">
    <property type="nucleotide sequence ID" value="NZ_JAHKBE010000015.1"/>
</dbReference>
<keyword evidence="4 7" id="KW-0812">Transmembrane</keyword>
<evidence type="ECO:0000256" key="1">
    <source>
        <dbReference type="ARBA" id="ARBA00004651"/>
    </source>
</evidence>
<reference evidence="8 9" key="1">
    <citation type="submission" date="2024-04" db="EMBL/GenBank/DDBJ databases">
        <title>Human intestinal bacterial collection.</title>
        <authorList>
            <person name="Pauvert C."/>
            <person name="Hitch T.C.A."/>
            <person name="Clavel T."/>
        </authorList>
    </citation>
    <scope>NUCLEOTIDE SEQUENCE [LARGE SCALE GENOMIC DNA]</scope>
    <source>
        <strain evidence="8 9">CLA-AA-H145</strain>
    </source>
</reference>
<evidence type="ECO:0000313" key="8">
    <source>
        <dbReference type="EMBL" id="MEQ2486525.1"/>
    </source>
</evidence>
<sequence>MAKVETDMLHGPLLGKIVMFALPYAATGILQQLFNSVNVFVVGRFDSSHAMAAVGATTFLINLIINLFLGVSVGANAVIANNIGRRDPQAVHRAVSTTAALSLIGGAILLVVGLLVATPLLRLLGTPADVIHDSALYLNICFLGAPFFMVYNFGAAIFRSKGDTRTPLYILAVAGVINVVVSMVTVIVFHMSVAGVACAYFVSNMFSAVVITTLLWREKGEFRVRLRQIRIYRKELGDILSIGLPAGLQATVFSFSNVFVQSSINKFGYAAIAGASLSITFDTYCYYVLTAFCATAITFTGQNYGAGQVDRCRRIFRLCFLLGGASIFTANMVFVLFGPPIASVFTTDPQVVHYCTSRIYVALAFQWIATSYEIPAACMRGLGKSLAPALLTIFGTCFIRLGWIFLVLPHWYGYEHLMLCYPISWVITGVLVSSVYVAASRKAYRLLAP</sequence>
<evidence type="ECO:0000256" key="6">
    <source>
        <dbReference type="ARBA" id="ARBA00023136"/>
    </source>
</evidence>
<dbReference type="EMBL" id="JBBNFP010000015">
    <property type="protein sequence ID" value="MEQ2486525.1"/>
    <property type="molecule type" value="Genomic_DNA"/>
</dbReference>
<dbReference type="Proteomes" id="UP001487296">
    <property type="component" value="Unassembled WGS sequence"/>
</dbReference>
<dbReference type="InterPro" id="IPR002528">
    <property type="entry name" value="MATE_fam"/>
</dbReference>
<evidence type="ECO:0000313" key="9">
    <source>
        <dbReference type="Proteomes" id="UP001487296"/>
    </source>
</evidence>
<keyword evidence="6 7" id="KW-0472">Membrane</keyword>
<feature type="transmembrane region" description="Helical" evidence="7">
    <location>
        <begin position="168"/>
        <end position="188"/>
    </location>
</feature>
<name>A0ABV1FQD4_9BACT</name>
<dbReference type="CDD" id="cd13138">
    <property type="entry name" value="MATE_yoeA_like"/>
    <property type="match status" value="1"/>
</dbReference>
<feature type="transmembrane region" description="Helical" evidence="7">
    <location>
        <begin position="315"/>
        <end position="337"/>
    </location>
</feature>
<keyword evidence="9" id="KW-1185">Reference proteome</keyword>